<evidence type="ECO:0000313" key="1">
    <source>
        <dbReference type="EMBL" id="GLR75159.1"/>
    </source>
</evidence>
<evidence type="ECO:0000313" key="2">
    <source>
        <dbReference type="EMBL" id="PQJ93734.1"/>
    </source>
</evidence>
<gene>
    <name evidence="2" type="ORF">BTO23_06485</name>
    <name evidence="1" type="ORF">GCM10007855_20330</name>
</gene>
<reference evidence="2 3" key="2">
    <citation type="submission" date="2016-12" db="EMBL/GenBank/DDBJ databases">
        <title>Diversity of luminous bacteria.</title>
        <authorList>
            <person name="Yoshizawa S."/>
            <person name="Kogure K."/>
        </authorList>
    </citation>
    <scope>NUCLEOTIDE SEQUENCE [LARGE SCALE GENOMIC DNA]</scope>
    <source>
        <strain evidence="2 3">NBRC 105001</strain>
    </source>
</reference>
<evidence type="ECO:0000313" key="3">
    <source>
        <dbReference type="Proteomes" id="UP000239273"/>
    </source>
</evidence>
<comment type="caution">
    <text evidence="2">The sequence shown here is derived from an EMBL/GenBank/DDBJ whole genome shotgun (WGS) entry which is preliminary data.</text>
</comment>
<keyword evidence="4" id="KW-1185">Reference proteome</keyword>
<dbReference type="PANTHER" id="PTHR42194">
    <property type="entry name" value="UPF0276 PROTEIN HI_1600"/>
    <property type="match status" value="1"/>
</dbReference>
<dbReference type="EMBL" id="BSOU01000005">
    <property type="protein sequence ID" value="GLR75159.1"/>
    <property type="molecule type" value="Genomic_DNA"/>
</dbReference>
<dbReference type="EMBL" id="MSCP01000001">
    <property type="protein sequence ID" value="PQJ93734.1"/>
    <property type="molecule type" value="Genomic_DNA"/>
</dbReference>
<dbReference type="InterPro" id="IPR007801">
    <property type="entry name" value="MbnB/TglH/ChrH"/>
</dbReference>
<dbReference type="SUPFAM" id="SSF51658">
    <property type="entry name" value="Xylose isomerase-like"/>
    <property type="match status" value="1"/>
</dbReference>
<dbReference type="RefSeq" id="WP_105063198.1">
    <property type="nucleotide sequence ID" value="NZ_BSOU01000005.1"/>
</dbReference>
<protein>
    <submittedName>
        <fullName evidence="2">Uncharacterized protein</fullName>
    </submittedName>
</protein>
<name>A0A2S7XJ26_9GAMM</name>
<dbReference type="Proteomes" id="UP001156660">
    <property type="component" value="Unassembled WGS sequence"/>
</dbReference>
<dbReference type="InterPro" id="IPR036237">
    <property type="entry name" value="Xyl_isomerase-like_sf"/>
</dbReference>
<dbReference type="Gene3D" id="3.20.20.150">
    <property type="entry name" value="Divalent-metal-dependent TIM barrel enzymes"/>
    <property type="match status" value="1"/>
</dbReference>
<dbReference type="OrthoDB" id="9763101at2"/>
<proteinExistence type="predicted"/>
<sequence>MRSIINTSKGIGLRAEHIDELCTSSKHKDIDFLELAPENWMSIGGQRRESLKQIAEHYPLIAHGLTLSIGDGQPLNIEFIQQVARFLNEFDIDMYSDHLSMSRDKQGYLYDLLPIPRRKENISYLVDRIQCVQDIIQRPLILENISYYHDYGDEMPEGDFFSEIINRSDCKLLLDINNIYVNSHNQSYCPYEMLRALPSDSIAYYHIAGHLKDDNNFLLDTHGKSVQEEVVELAKYTFEVHGCKPLLLERDNNLPPLNELIEELCTIHGNILNQQHGLNKTSEGDYYA</sequence>
<reference evidence="1" key="4">
    <citation type="submission" date="2023-01" db="EMBL/GenBank/DDBJ databases">
        <title>Draft genome sequence of Aliivibrio sifiae strain NBRC 105001.</title>
        <authorList>
            <person name="Sun Q."/>
            <person name="Mori K."/>
        </authorList>
    </citation>
    <scope>NUCLEOTIDE SEQUENCE</scope>
    <source>
        <strain evidence="1">NBRC 105001</strain>
    </source>
</reference>
<reference evidence="1" key="1">
    <citation type="journal article" date="2014" name="Int. J. Syst. Evol. Microbiol.">
        <title>Complete genome of a new Firmicutes species belonging to the dominant human colonic microbiota ('Ruminococcus bicirculans') reveals two chromosomes and a selective capacity to utilize plant glucans.</title>
        <authorList>
            <consortium name="NISC Comparative Sequencing Program"/>
            <person name="Wegmann U."/>
            <person name="Louis P."/>
            <person name="Goesmann A."/>
            <person name="Henrissat B."/>
            <person name="Duncan S.H."/>
            <person name="Flint H.J."/>
        </authorList>
    </citation>
    <scope>NUCLEOTIDE SEQUENCE</scope>
    <source>
        <strain evidence="1">NBRC 105001</strain>
    </source>
</reference>
<evidence type="ECO:0000313" key="4">
    <source>
        <dbReference type="Proteomes" id="UP001156660"/>
    </source>
</evidence>
<dbReference type="Pfam" id="PF05114">
    <property type="entry name" value="MbnB_TglH_ChrH"/>
    <property type="match status" value="1"/>
</dbReference>
<dbReference type="Proteomes" id="UP000239273">
    <property type="component" value="Unassembled WGS sequence"/>
</dbReference>
<dbReference type="AlphaFoldDB" id="A0A2S7XJ26"/>
<organism evidence="2 3">
    <name type="scientific">Aliivibrio sifiae</name>
    <dbReference type="NCBI Taxonomy" id="566293"/>
    <lineage>
        <taxon>Bacteria</taxon>
        <taxon>Pseudomonadati</taxon>
        <taxon>Pseudomonadota</taxon>
        <taxon>Gammaproteobacteria</taxon>
        <taxon>Vibrionales</taxon>
        <taxon>Vibrionaceae</taxon>
        <taxon>Aliivibrio</taxon>
    </lineage>
</organism>
<accession>A0A2S7XJ26</accession>
<dbReference type="NCBIfam" id="NF003818">
    <property type="entry name" value="PRK05409.1"/>
    <property type="match status" value="1"/>
</dbReference>
<reference evidence="4" key="3">
    <citation type="journal article" date="2019" name="Int. J. Syst. Evol. Microbiol.">
        <title>The Global Catalogue of Microorganisms (GCM) 10K type strain sequencing project: providing services to taxonomists for standard genome sequencing and annotation.</title>
        <authorList>
            <consortium name="The Broad Institute Genomics Platform"/>
            <consortium name="The Broad Institute Genome Sequencing Center for Infectious Disease"/>
            <person name="Wu L."/>
            <person name="Ma J."/>
        </authorList>
    </citation>
    <scope>NUCLEOTIDE SEQUENCE [LARGE SCALE GENOMIC DNA]</scope>
    <source>
        <strain evidence="4">NBRC 105001</strain>
    </source>
</reference>
<dbReference type="PANTHER" id="PTHR42194:SF1">
    <property type="entry name" value="UPF0276 PROTEIN HI_1600"/>
    <property type="match status" value="1"/>
</dbReference>